<name>A0ACB8ZJU3_ARCLA</name>
<proteinExistence type="predicted"/>
<reference evidence="1 2" key="2">
    <citation type="journal article" date="2022" name="Mol. Ecol. Resour.">
        <title>The genomes of chicory, endive, great burdock and yacon provide insights into Asteraceae paleo-polyploidization history and plant inulin production.</title>
        <authorList>
            <person name="Fan W."/>
            <person name="Wang S."/>
            <person name="Wang H."/>
            <person name="Wang A."/>
            <person name="Jiang F."/>
            <person name="Liu H."/>
            <person name="Zhao H."/>
            <person name="Xu D."/>
            <person name="Zhang Y."/>
        </authorList>
    </citation>
    <scope>NUCLEOTIDE SEQUENCE [LARGE SCALE GENOMIC DNA]</scope>
    <source>
        <strain evidence="2">cv. Niubang</strain>
    </source>
</reference>
<evidence type="ECO:0000313" key="2">
    <source>
        <dbReference type="Proteomes" id="UP001055879"/>
    </source>
</evidence>
<evidence type="ECO:0000313" key="1">
    <source>
        <dbReference type="EMBL" id="KAI3697771.1"/>
    </source>
</evidence>
<dbReference type="EMBL" id="CM042056">
    <property type="protein sequence ID" value="KAI3697771.1"/>
    <property type="molecule type" value="Genomic_DNA"/>
</dbReference>
<reference evidence="2" key="1">
    <citation type="journal article" date="2022" name="Mol. Ecol. Resour.">
        <title>The genomes of chicory, endive, great burdock and yacon provide insights into Asteraceae palaeo-polyploidization history and plant inulin production.</title>
        <authorList>
            <person name="Fan W."/>
            <person name="Wang S."/>
            <person name="Wang H."/>
            <person name="Wang A."/>
            <person name="Jiang F."/>
            <person name="Liu H."/>
            <person name="Zhao H."/>
            <person name="Xu D."/>
            <person name="Zhang Y."/>
        </authorList>
    </citation>
    <scope>NUCLEOTIDE SEQUENCE [LARGE SCALE GENOMIC DNA]</scope>
    <source>
        <strain evidence="2">cv. Niubang</strain>
    </source>
</reference>
<organism evidence="1 2">
    <name type="scientific">Arctium lappa</name>
    <name type="common">Greater burdock</name>
    <name type="synonym">Lappa major</name>
    <dbReference type="NCBI Taxonomy" id="4217"/>
    <lineage>
        <taxon>Eukaryota</taxon>
        <taxon>Viridiplantae</taxon>
        <taxon>Streptophyta</taxon>
        <taxon>Embryophyta</taxon>
        <taxon>Tracheophyta</taxon>
        <taxon>Spermatophyta</taxon>
        <taxon>Magnoliopsida</taxon>
        <taxon>eudicotyledons</taxon>
        <taxon>Gunneridae</taxon>
        <taxon>Pentapetalae</taxon>
        <taxon>asterids</taxon>
        <taxon>campanulids</taxon>
        <taxon>Asterales</taxon>
        <taxon>Asteraceae</taxon>
        <taxon>Carduoideae</taxon>
        <taxon>Cardueae</taxon>
        <taxon>Arctiinae</taxon>
        <taxon>Arctium</taxon>
    </lineage>
</organism>
<gene>
    <name evidence="1" type="ORF">L6452_30868</name>
</gene>
<dbReference type="Proteomes" id="UP001055879">
    <property type="component" value="Linkage Group LG10"/>
</dbReference>
<comment type="caution">
    <text evidence="1">The sequence shown here is derived from an EMBL/GenBank/DDBJ whole genome shotgun (WGS) entry which is preliminary data.</text>
</comment>
<keyword evidence="2" id="KW-1185">Reference proteome</keyword>
<sequence length="196" mass="22505">MQYLSPISSKPVFLDGFEELIPPNGVCGVYMGTGKACIYREEKNIIDLYVMLIRYSSLVLDTIRFHRNYQVLCPKERAYCKKVKMLHRSLVVSHTGICRVPDQRTDMTRMLQKKVWLGWLSPRAEKNGVVPSTNSSPRDKGFATGDSTPKGLVSNVGIMDQEKWSFFSFLIDEIKQKNNYDVVDHIEGYMKHMKST</sequence>
<protein>
    <submittedName>
        <fullName evidence="1">Uncharacterized protein</fullName>
    </submittedName>
</protein>
<accession>A0ACB8ZJU3</accession>